<feature type="compositionally biased region" description="Basic residues" evidence="3">
    <location>
        <begin position="470"/>
        <end position="484"/>
    </location>
</feature>
<dbReference type="GO" id="GO:0005829">
    <property type="term" value="C:cytosol"/>
    <property type="evidence" value="ECO:0007669"/>
    <property type="project" value="TreeGrafter"/>
</dbReference>
<feature type="compositionally biased region" description="Basic residues" evidence="3">
    <location>
        <begin position="224"/>
        <end position="236"/>
    </location>
</feature>
<feature type="region of interest" description="Disordered" evidence="3">
    <location>
        <begin position="470"/>
        <end position="556"/>
    </location>
</feature>
<feature type="compositionally biased region" description="Basic and acidic residues" evidence="3">
    <location>
        <begin position="398"/>
        <end position="417"/>
    </location>
</feature>
<evidence type="ECO:0000313" key="5">
    <source>
        <dbReference type="EMBL" id="KAK5779633.1"/>
    </source>
</evidence>
<dbReference type="SUPFAM" id="SSF46785">
    <property type="entry name" value="Winged helix' DNA-binding domain"/>
    <property type="match status" value="1"/>
</dbReference>
<dbReference type="EMBL" id="JAWIZZ010000047">
    <property type="protein sequence ID" value="KAK5779633.1"/>
    <property type="molecule type" value="Genomic_DNA"/>
</dbReference>
<dbReference type="GO" id="GO:0003723">
    <property type="term" value="F:RNA binding"/>
    <property type="evidence" value="ECO:0007669"/>
    <property type="project" value="UniProtKB-UniRule"/>
</dbReference>
<dbReference type="PANTHER" id="PTHR22792">
    <property type="entry name" value="LUPUS LA PROTEIN-RELATED"/>
    <property type="match status" value="1"/>
</dbReference>
<dbReference type="SMART" id="SM00715">
    <property type="entry name" value="LA"/>
    <property type="match status" value="1"/>
</dbReference>
<dbReference type="AlphaFoldDB" id="A0AAN7WGN3"/>
<feature type="compositionally biased region" description="Acidic residues" evidence="3">
    <location>
        <begin position="515"/>
        <end position="525"/>
    </location>
</feature>
<feature type="compositionally biased region" description="Basic residues" evidence="3">
    <location>
        <begin position="133"/>
        <end position="142"/>
    </location>
</feature>
<protein>
    <recommendedName>
        <fullName evidence="4">HTH La-type RNA-binding domain-containing protein</fullName>
    </recommendedName>
</protein>
<gene>
    <name evidence="5" type="ORF">RI543_003525</name>
</gene>
<feature type="compositionally biased region" description="Basic and acidic residues" evidence="3">
    <location>
        <begin position="532"/>
        <end position="544"/>
    </location>
</feature>
<dbReference type="PANTHER" id="PTHR22792:SF132">
    <property type="entry name" value="LA-RELATED PROTEIN 1"/>
    <property type="match status" value="1"/>
</dbReference>
<feature type="compositionally biased region" description="Low complexity" evidence="3">
    <location>
        <begin position="211"/>
        <end position="223"/>
    </location>
</feature>
<dbReference type="PROSITE" id="PS50961">
    <property type="entry name" value="HTH_LA"/>
    <property type="match status" value="1"/>
</dbReference>
<evidence type="ECO:0000259" key="4">
    <source>
        <dbReference type="PROSITE" id="PS50961"/>
    </source>
</evidence>
<feature type="compositionally biased region" description="Polar residues" evidence="3">
    <location>
        <begin position="498"/>
        <end position="511"/>
    </location>
</feature>
<feature type="compositionally biased region" description="Acidic residues" evidence="3">
    <location>
        <begin position="386"/>
        <end position="397"/>
    </location>
</feature>
<dbReference type="InterPro" id="IPR036390">
    <property type="entry name" value="WH_DNA-bd_sf"/>
</dbReference>
<evidence type="ECO:0000256" key="3">
    <source>
        <dbReference type="SAM" id="MobiDB-lite"/>
    </source>
</evidence>
<keyword evidence="1 2" id="KW-0694">RNA-binding</keyword>
<dbReference type="InterPro" id="IPR006630">
    <property type="entry name" value="La_HTH"/>
</dbReference>
<name>A0AAN7WGN3_9SACH</name>
<organism evidence="5 6">
    <name type="scientific">Arxiozyma heterogenica</name>
    <dbReference type="NCBI Taxonomy" id="278026"/>
    <lineage>
        <taxon>Eukaryota</taxon>
        <taxon>Fungi</taxon>
        <taxon>Dikarya</taxon>
        <taxon>Ascomycota</taxon>
        <taxon>Saccharomycotina</taxon>
        <taxon>Saccharomycetes</taxon>
        <taxon>Saccharomycetales</taxon>
        <taxon>Saccharomycetaceae</taxon>
        <taxon>Arxiozyma</taxon>
    </lineage>
</organism>
<feature type="compositionally biased region" description="Basic residues" evidence="3">
    <location>
        <begin position="112"/>
        <end position="124"/>
    </location>
</feature>
<sequence length="556" mass="62981">MSNVTETAVKETVQPAENVQEKTQTESNVNSFENKKESSIPPAANLIPAPIPTSSPWKSVNKDIPVTSISVEDFESLKKKSPTPSIKSNTSTKWVPIKASITVSNNSSKNGSKNKNHRHTHNGKRNSNNSKNKQNHSKKNKKNSNQNKQQEKTENGEASQPTVSSDEDTSVSTTTTIATETTTASTVNEKQTSTEINDSNAPVKTSEEQPQEPQQQHSHNNNSRQKRFNNKHHSHHFNTNNNRKFQNKQQQGQGQAQNGFTSKQNNNNTNFRHNNNNQKHHSFRPQQMAQLYSMLYPFHYSMMAVNSVARQIEYYLSDENLVTDDYLKQQLSKDGYVPLSLLSKFYRLLNMSFGGDLNIIMAALREIVFNENATVEVAQGEQIIDPVEESTQEEEEKEQVQEKEQEQEGQENEKKSVTEPSPLTKYFIRSKNWEKWLPEKPAFEVEIHKTLSGNDLDEFMLKMVTVPHHHNYRNHNHHSHRNNRNHQQQKGEEKDGENSTAESNESTNQGTVADESAEGLVEQDDTSTSTTDVEKSIPVEDTSKEGSVPVEVNQSS</sequence>
<reference evidence="6" key="1">
    <citation type="submission" date="2023-07" db="EMBL/GenBank/DDBJ databases">
        <title>A draft genome of Kazachstania heterogenica Y-27499.</title>
        <authorList>
            <person name="Donic C."/>
            <person name="Kralova J.S."/>
            <person name="Fidel L."/>
            <person name="Ben-Dor S."/>
            <person name="Jung S."/>
        </authorList>
    </citation>
    <scope>NUCLEOTIDE SEQUENCE [LARGE SCALE GENOMIC DNA]</scope>
    <source>
        <strain evidence="6">Y27499</strain>
    </source>
</reference>
<dbReference type="Proteomes" id="UP001306508">
    <property type="component" value="Unassembled WGS sequence"/>
</dbReference>
<evidence type="ECO:0000256" key="2">
    <source>
        <dbReference type="PROSITE-ProRule" id="PRU00332"/>
    </source>
</evidence>
<feature type="domain" description="HTH La-type RNA-binding" evidence="4">
    <location>
        <begin position="298"/>
        <end position="394"/>
    </location>
</feature>
<feature type="compositionally biased region" description="Polar residues" evidence="3">
    <location>
        <begin position="187"/>
        <end position="203"/>
    </location>
</feature>
<feature type="compositionally biased region" description="Low complexity" evidence="3">
    <location>
        <begin position="237"/>
        <end position="277"/>
    </location>
</feature>
<proteinExistence type="predicted"/>
<dbReference type="CDD" id="cd07323">
    <property type="entry name" value="LAM"/>
    <property type="match status" value="1"/>
</dbReference>
<evidence type="ECO:0000313" key="6">
    <source>
        <dbReference type="Proteomes" id="UP001306508"/>
    </source>
</evidence>
<dbReference type="InterPro" id="IPR036388">
    <property type="entry name" value="WH-like_DNA-bd_sf"/>
</dbReference>
<feature type="region of interest" description="Disordered" evidence="3">
    <location>
        <begin position="73"/>
        <end position="283"/>
    </location>
</feature>
<dbReference type="InterPro" id="IPR045180">
    <property type="entry name" value="La_dom_prot"/>
</dbReference>
<dbReference type="GO" id="GO:0045727">
    <property type="term" value="P:positive regulation of translation"/>
    <property type="evidence" value="ECO:0007669"/>
    <property type="project" value="TreeGrafter"/>
</dbReference>
<accession>A0AAN7WGN3</accession>
<feature type="compositionally biased region" description="Low complexity" evidence="3">
    <location>
        <begin position="170"/>
        <end position="186"/>
    </location>
</feature>
<dbReference type="GO" id="GO:0010494">
    <property type="term" value="C:cytoplasmic stress granule"/>
    <property type="evidence" value="ECO:0007669"/>
    <property type="project" value="TreeGrafter"/>
</dbReference>
<comment type="caution">
    <text evidence="5">The sequence shown here is derived from an EMBL/GenBank/DDBJ whole genome shotgun (WGS) entry which is preliminary data.</text>
</comment>
<keyword evidence="6" id="KW-1185">Reference proteome</keyword>
<evidence type="ECO:0000256" key="1">
    <source>
        <dbReference type="ARBA" id="ARBA00022884"/>
    </source>
</evidence>
<feature type="compositionally biased region" description="Polar residues" evidence="3">
    <location>
        <begin position="82"/>
        <end position="93"/>
    </location>
</feature>
<feature type="region of interest" description="Disordered" evidence="3">
    <location>
        <begin position="385"/>
        <end position="419"/>
    </location>
</feature>
<feature type="region of interest" description="Disordered" evidence="3">
    <location>
        <begin position="1"/>
        <end position="61"/>
    </location>
</feature>
<dbReference type="Pfam" id="PF05383">
    <property type="entry name" value="La"/>
    <property type="match status" value="1"/>
</dbReference>
<dbReference type="Gene3D" id="1.10.10.10">
    <property type="entry name" value="Winged helix-like DNA-binding domain superfamily/Winged helix DNA-binding domain"/>
    <property type="match status" value="1"/>
</dbReference>